<dbReference type="AlphaFoldDB" id="A0A1M7LU16"/>
<accession>A0A1M7LU16</accession>
<dbReference type="PANTHER" id="PTHR40086">
    <property type="entry name" value="PHOSPHOTRANSFERASE YTMP-RELATED"/>
    <property type="match status" value="1"/>
</dbReference>
<dbReference type="Gene3D" id="3.90.1200.10">
    <property type="match status" value="1"/>
</dbReference>
<protein>
    <submittedName>
        <fullName evidence="2">Phosphotransferase enzyme family protein</fullName>
    </submittedName>
</protein>
<dbReference type="InterPro" id="IPR052077">
    <property type="entry name" value="CcrZ_PhaseVar_Mediator"/>
</dbReference>
<dbReference type="SUPFAM" id="SSF56112">
    <property type="entry name" value="Protein kinase-like (PK-like)"/>
    <property type="match status" value="1"/>
</dbReference>
<dbReference type="GO" id="GO:0016740">
    <property type="term" value="F:transferase activity"/>
    <property type="evidence" value="ECO:0007669"/>
    <property type="project" value="UniProtKB-KW"/>
</dbReference>
<evidence type="ECO:0000259" key="1">
    <source>
        <dbReference type="Pfam" id="PF01636"/>
    </source>
</evidence>
<dbReference type="Proteomes" id="UP000184420">
    <property type="component" value="Unassembled WGS sequence"/>
</dbReference>
<gene>
    <name evidence="2" type="ORF">SAMN05444266_111122</name>
</gene>
<dbReference type="PANTHER" id="PTHR40086:SF1">
    <property type="entry name" value="CELL CYCLE REGULATOR CCRZ"/>
    <property type="match status" value="1"/>
</dbReference>
<evidence type="ECO:0000313" key="3">
    <source>
        <dbReference type="Proteomes" id="UP000184420"/>
    </source>
</evidence>
<dbReference type="InterPro" id="IPR011009">
    <property type="entry name" value="Kinase-like_dom_sf"/>
</dbReference>
<sequence length="377" mass="41985">MCWEYYGEVNKILTIRRVGGVSCFEKWGWRSNIVYITAPMSLNNTTIFPADRVTAIHLAFEKAFGNVNVGEVTLLAGGLSSAAVYKLIVNNQPYVMKLDIPGNRASTAAFERIALAATAGIAPPLCYQNAENGITISEFVVSQPVRTTFSGEILAAKLAEAVKKIHAIPYAIPGDDMEVTLEQIVAGFRSSQLLAGPVPDECLAYYEKIKKFYPWQDADMVFSHNDLNPSNILCDGKELWIIDWDTAFLNDRYIDLAGVANFFIHSPEQEAIFLNTYFGEVSEYQAARFYVMRQISRIIYSLMMLQLAARNKPEAVDQEMEGISLREVGPLIGSGRLSLATYEGQLMYGKALMNEAVHQMRGERFADALSVLRDDIV</sequence>
<feature type="domain" description="Aminoglycoside phosphotransferase" evidence="1">
    <location>
        <begin position="72"/>
        <end position="290"/>
    </location>
</feature>
<evidence type="ECO:0000313" key="2">
    <source>
        <dbReference type="EMBL" id="SHM81228.1"/>
    </source>
</evidence>
<dbReference type="OrthoDB" id="179763at2"/>
<dbReference type="EMBL" id="FRBL01000011">
    <property type="protein sequence ID" value="SHM81228.1"/>
    <property type="molecule type" value="Genomic_DNA"/>
</dbReference>
<reference evidence="2 3" key="1">
    <citation type="submission" date="2016-11" db="EMBL/GenBank/DDBJ databases">
        <authorList>
            <person name="Jaros S."/>
            <person name="Januszkiewicz K."/>
            <person name="Wedrychowicz H."/>
        </authorList>
    </citation>
    <scope>NUCLEOTIDE SEQUENCE [LARGE SCALE GENOMIC DNA]</scope>
    <source>
        <strain evidence="2 3">DSM 27406</strain>
    </source>
</reference>
<organism evidence="2 3">
    <name type="scientific">Chitinophaga jiangningensis</name>
    <dbReference type="NCBI Taxonomy" id="1419482"/>
    <lineage>
        <taxon>Bacteria</taxon>
        <taxon>Pseudomonadati</taxon>
        <taxon>Bacteroidota</taxon>
        <taxon>Chitinophagia</taxon>
        <taxon>Chitinophagales</taxon>
        <taxon>Chitinophagaceae</taxon>
        <taxon>Chitinophaga</taxon>
    </lineage>
</organism>
<dbReference type="InterPro" id="IPR002575">
    <property type="entry name" value="Aminoglycoside_PTrfase"/>
</dbReference>
<name>A0A1M7LU16_9BACT</name>
<dbReference type="Pfam" id="PF01636">
    <property type="entry name" value="APH"/>
    <property type="match status" value="1"/>
</dbReference>
<keyword evidence="3" id="KW-1185">Reference proteome</keyword>
<dbReference type="STRING" id="1419482.SAMN05444266_111122"/>
<keyword evidence="2" id="KW-0808">Transferase</keyword>
<proteinExistence type="predicted"/>